<accession>A0A8S3QFX2</accession>
<evidence type="ECO:0000313" key="2">
    <source>
        <dbReference type="Proteomes" id="UP000683360"/>
    </source>
</evidence>
<dbReference type="AlphaFoldDB" id="A0A8S3QFX2"/>
<protein>
    <submittedName>
        <fullName evidence="1">Uncharacterized protein</fullName>
    </submittedName>
</protein>
<organism evidence="1 2">
    <name type="scientific">Mytilus edulis</name>
    <name type="common">Blue mussel</name>
    <dbReference type="NCBI Taxonomy" id="6550"/>
    <lineage>
        <taxon>Eukaryota</taxon>
        <taxon>Metazoa</taxon>
        <taxon>Spiralia</taxon>
        <taxon>Lophotrochozoa</taxon>
        <taxon>Mollusca</taxon>
        <taxon>Bivalvia</taxon>
        <taxon>Autobranchia</taxon>
        <taxon>Pteriomorphia</taxon>
        <taxon>Mytilida</taxon>
        <taxon>Mytiloidea</taxon>
        <taxon>Mytilidae</taxon>
        <taxon>Mytilinae</taxon>
        <taxon>Mytilus</taxon>
    </lineage>
</organism>
<dbReference type="EMBL" id="CAJPWZ010000477">
    <property type="protein sequence ID" value="CAG2194368.1"/>
    <property type="molecule type" value="Genomic_DNA"/>
</dbReference>
<keyword evidence="2" id="KW-1185">Reference proteome</keyword>
<comment type="caution">
    <text evidence="1">The sequence shown here is derived from an EMBL/GenBank/DDBJ whole genome shotgun (WGS) entry which is preliminary data.</text>
</comment>
<evidence type="ECO:0000313" key="1">
    <source>
        <dbReference type="EMBL" id="CAG2194368.1"/>
    </source>
</evidence>
<reference evidence="1" key="1">
    <citation type="submission" date="2021-03" db="EMBL/GenBank/DDBJ databases">
        <authorList>
            <person name="Bekaert M."/>
        </authorList>
    </citation>
    <scope>NUCLEOTIDE SEQUENCE</scope>
</reference>
<proteinExistence type="predicted"/>
<name>A0A8S3QFX2_MYTED</name>
<gene>
    <name evidence="1" type="ORF">MEDL_9438</name>
</gene>
<dbReference type="Proteomes" id="UP000683360">
    <property type="component" value="Unassembled WGS sequence"/>
</dbReference>
<sequence length="182" mass="21262">MDMIYQERQSRLRLEQYVTKIHERMFAVEQENLIMKTKINLLENKTYAFSDIILQNLQNETDLLAVNYQVVLKEQIDYSKRTLAVERDINALKNVNSFSELKQINNSTSDCSQLTHELHILKGDINDLKLDSIARKQDFIALLRKSNANEENVNQSFKRINMTQESLQQKFKTMASKGKSSD</sequence>